<evidence type="ECO:0000313" key="7">
    <source>
        <dbReference type="Proteomes" id="UP001141806"/>
    </source>
</evidence>
<feature type="domain" description="Plastocyanin-like" evidence="3">
    <location>
        <begin position="164"/>
        <end position="301"/>
    </location>
</feature>
<evidence type="ECO:0000256" key="1">
    <source>
        <dbReference type="ARBA" id="ARBA00010609"/>
    </source>
</evidence>
<dbReference type="FunFam" id="2.60.40.420:FF:000012">
    <property type="entry name" value="Monocopper oxidase-like protein"/>
    <property type="match status" value="1"/>
</dbReference>
<keyword evidence="7" id="KW-1185">Reference proteome</keyword>
<dbReference type="InterPro" id="IPR034275">
    <property type="entry name" value="CuRO_3_AO-like"/>
</dbReference>
<dbReference type="AlphaFoldDB" id="A0A9Q0QMN7"/>
<dbReference type="PANTHER" id="PTHR11709">
    <property type="entry name" value="MULTI-COPPER OXIDASE"/>
    <property type="match status" value="1"/>
</dbReference>
<gene>
    <name evidence="6" type="ORF">NE237_017259</name>
</gene>
<evidence type="ECO:0000259" key="3">
    <source>
        <dbReference type="Pfam" id="PF00394"/>
    </source>
</evidence>
<feature type="chain" id="PRO_5040430078" description="L-ascorbate oxidase homolog" evidence="2">
    <location>
        <begin position="28"/>
        <end position="563"/>
    </location>
</feature>
<keyword evidence="2" id="KW-0732">Signal</keyword>
<dbReference type="InterPro" id="IPR034271">
    <property type="entry name" value="CuRO_2_AO-like"/>
</dbReference>
<evidence type="ECO:0008006" key="8">
    <source>
        <dbReference type="Google" id="ProtNLM"/>
    </source>
</evidence>
<dbReference type="FunFam" id="2.60.40.420:FF:000016">
    <property type="entry name" value="Monocopper oxidase-like protein"/>
    <property type="match status" value="1"/>
</dbReference>
<dbReference type="Pfam" id="PF07731">
    <property type="entry name" value="Cu-oxidase_2"/>
    <property type="match status" value="1"/>
</dbReference>
<evidence type="ECO:0000256" key="2">
    <source>
        <dbReference type="SAM" id="SignalP"/>
    </source>
</evidence>
<proteinExistence type="inferred from homology"/>
<evidence type="ECO:0000259" key="4">
    <source>
        <dbReference type="Pfam" id="PF07731"/>
    </source>
</evidence>
<dbReference type="InterPro" id="IPR034273">
    <property type="entry name" value="CuRO_1_AAO-like"/>
</dbReference>
<dbReference type="CDD" id="cd13894">
    <property type="entry name" value="CuRO_3_AAO_like_1"/>
    <property type="match status" value="1"/>
</dbReference>
<accession>A0A9Q0QMN7</accession>
<dbReference type="InterPro" id="IPR011706">
    <property type="entry name" value="Cu-oxidase_C"/>
</dbReference>
<evidence type="ECO:0000259" key="5">
    <source>
        <dbReference type="Pfam" id="PF07732"/>
    </source>
</evidence>
<feature type="signal peptide" evidence="2">
    <location>
        <begin position="1"/>
        <end position="27"/>
    </location>
</feature>
<dbReference type="InterPro" id="IPR008972">
    <property type="entry name" value="Cupredoxin"/>
</dbReference>
<protein>
    <recommendedName>
        <fullName evidence="8">L-ascorbate oxidase homolog</fullName>
    </recommendedName>
</protein>
<dbReference type="Proteomes" id="UP001141806">
    <property type="component" value="Unassembled WGS sequence"/>
</dbReference>
<dbReference type="GO" id="GO:0005507">
    <property type="term" value="F:copper ion binding"/>
    <property type="evidence" value="ECO:0007669"/>
    <property type="project" value="InterPro"/>
</dbReference>
<name>A0A9Q0QMN7_9MAGN</name>
<feature type="domain" description="Plastocyanin-like" evidence="5">
    <location>
        <begin position="37"/>
        <end position="151"/>
    </location>
</feature>
<sequence length="563" mass="62611">MSISLGDGAKRAIFSFFFACLVAVANAEDPYRFFTWNVTYGDIYPLGVPQQGILINGQFPGPDIHSVTNDNLIVNVYNSLPEPFLISWNGVQQRRNSWEDGVYGTNCPIPPGKNFTYVMQVKDQIGSFFYFPSLAFHKAAGGFGGIRILSRPLIPVPFPEPAGDVTVLIGDWYKANHTTLKRILDGGHKISFPDGILINGRGPNGVAFTVEQGKTYRFRISNVGLQNSLNFRIQGHKLKLVEVEGTHTLQTTYSSLDVHLGQSYSVLVTADQPAQDYYIAVSTRFTTKILTGTAILRYSNSAGPVKGPPPGGPTTQIDWSLDQARSIRTNLTASGPRPNPQGSYHYGLINTTRTIILANSAGPINRKQRYAVNSVSFVPADTPLKLADHFKIGGVFRLGSISDKPTGGGMYLDTSVMAADFRAFIEIVFQNKENIVQSWHFDGYSFFVVGMDGGQWTPASRKQYNLRDGVARCTIQVYPRSWTAIYVALDNVGMWNLRSEFWARQYLGQQFYMRVYSPVESIRDEYPIPMNALTGFKRLSSLREIYSNPNNCIGRLLFCETQG</sequence>
<comment type="caution">
    <text evidence="6">The sequence shown here is derived from an EMBL/GenBank/DDBJ whole genome shotgun (WGS) entry which is preliminary data.</text>
</comment>
<dbReference type="PANTHER" id="PTHR11709:SF387">
    <property type="entry name" value="OS04G0561900 PROTEIN"/>
    <property type="match status" value="1"/>
</dbReference>
<dbReference type="InterPro" id="IPR045087">
    <property type="entry name" value="Cu-oxidase_fam"/>
</dbReference>
<feature type="domain" description="Plastocyanin-like" evidence="4">
    <location>
        <begin position="381"/>
        <end position="518"/>
    </location>
</feature>
<dbReference type="CDD" id="cd13872">
    <property type="entry name" value="CuRO_2_AAO_like_1"/>
    <property type="match status" value="1"/>
</dbReference>
<dbReference type="GO" id="GO:0016491">
    <property type="term" value="F:oxidoreductase activity"/>
    <property type="evidence" value="ECO:0007669"/>
    <property type="project" value="InterPro"/>
</dbReference>
<comment type="similarity">
    <text evidence="1">Belongs to the multicopper oxidase family.</text>
</comment>
<dbReference type="InterPro" id="IPR011707">
    <property type="entry name" value="Cu-oxidase-like_N"/>
</dbReference>
<dbReference type="CDD" id="cd13846">
    <property type="entry name" value="CuRO_1_AAO_like_1"/>
    <property type="match status" value="1"/>
</dbReference>
<dbReference type="Gene3D" id="2.60.40.420">
    <property type="entry name" value="Cupredoxins - blue copper proteins"/>
    <property type="match status" value="3"/>
</dbReference>
<dbReference type="Pfam" id="PF00394">
    <property type="entry name" value="Cu-oxidase"/>
    <property type="match status" value="1"/>
</dbReference>
<dbReference type="EMBL" id="JAMYWD010000007">
    <property type="protein sequence ID" value="KAJ4965410.1"/>
    <property type="molecule type" value="Genomic_DNA"/>
</dbReference>
<organism evidence="6 7">
    <name type="scientific">Protea cynaroides</name>
    <dbReference type="NCBI Taxonomy" id="273540"/>
    <lineage>
        <taxon>Eukaryota</taxon>
        <taxon>Viridiplantae</taxon>
        <taxon>Streptophyta</taxon>
        <taxon>Embryophyta</taxon>
        <taxon>Tracheophyta</taxon>
        <taxon>Spermatophyta</taxon>
        <taxon>Magnoliopsida</taxon>
        <taxon>Proteales</taxon>
        <taxon>Proteaceae</taxon>
        <taxon>Protea</taxon>
    </lineage>
</organism>
<dbReference type="Pfam" id="PF07732">
    <property type="entry name" value="Cu-oxidase_3"/>
    <property type="match status" value="1"/>
</dbReference>
<dbReference type="SUPFAM" id="SSF49503">
    <property type="entry name" value="Cupredoxins"/>
    <property type="match status" value="3"/>
</dbReference>
<evidence type="ECO:0000313" key="6">
    <source>
        <dbReference type="EMBL" id="KAJ4965410.1"/>
    </source>
</evidence>
<reference evidence="6" key="1">
    <citation type="journal article" date="2023" name="Plant J.">
        <title>The genome of the king protea, Protea cynaroides.</title>
        <authorList>
            <person name="Chang J."/>
            <person name="Duong T.A."/>
            <person name="Schoeman C."/>
            <person name="Ma X."/>
            <person name="Roodt D."/>
            <person name="Barker N."/>
            <person name="Li Z."/>
            <person name="Van de Peer Y."/>
            <person name="Mizrachi E."/>
        </authorList>
    </citation>
    <scope>NUCLEOTIDE SEQUENCE</scope>
    <source>
        <tissue evidence="6">Young leaves</tissue>
    </source>
</reference>
<dbReference type="OrthoDB" id="2121828at2759"/>
<dbReference type="FunFam" id="2.60.40.420:FF:000029">
    <property type="entry name" value="L-ascorbate oxidase homolog"/>
    <property type="match status" value="1"/>
</dbReference>
<dbReference type="InterPro" id="IPR001117">
    <property type="entry name" value="Cu-oxidase_2nd"/>
</dbReference>